<accession>A0A1D7U4C9</accession>
<gene>
    <name evidence="1" type="ORF">BHK69_18835</name>
</gene>
<reference evidence="1 2" key="1">
    <citation type="journal article" date="2015" name="Antonie Van Leeuwenhoek">
        <title>Bosea vaviloviae sp. nov., a new species of slow-growing rhizobia isolated from nodules of the relict species Vavilovia formosa (Stev.) Fed.</title>
        <authorList>
            <person name="Safronova V.I."/>
            <person name="Kuznetsova I.G."/>
            <person name="Sazanova A.L."/>
            <person name="Kimeklis A.K."/>
            <person name="Belimov A.A."/>
            <person name="Andronov E.E."/>
            <person name="Pinaev A.G."/>
            <person name="Chizhevskaya E.P."/>
            <person name="Pukhaev A.R."/>
            <person name="Popov K.P."/>
            <person name="Willems A."/>
            <person name="Tikhonovich I.A."/>
        </authorList>
    </citation>
    <scope>NUCLEOTIDE SEQUENCE [LARGE SCALE GENOMIC DNA]</scope>
    <source>
        <strain evidence="1 2">Vaf18</strain>
    </source>
</reference>
<dbReference type="KEGG" id="bvv:BHK69_18835"/>
<keyword evidence="2" id="KW-1185">Reference proteome</keyword>
<proteinExistence type="predicted"/>
<organism evidence="1 2">
    <name type="scientific">Bosea vaviloviae</name>
    <dbReference type="NCBI Taxonomy" id="1526658"/>
    <lineage>
        <taxon>Bacteria</taxon>
        <taxon>Pseudomonadati</taxon>
        <taxon>Pseudomonadota</taxon>
        <taxon>Alphaproteobacteria</taxon>
        <taxon>Hyphomicrobiales</taxon>
        <taxon>Boseaceae</taxon>
        <taxon>Bosea</taxon>
    </lineage>
</organism>
<dbReference type="STRING" id="1526658.BHK69_18835"/>
<dbReference type="Proteomes" id="UP000094969">
    <property type="component" value="Chromosome"/>
</dbReference>
<dbReference type="EMBL" id="CP017147">
    <property type="protein sequence ID" value="AOO82224.1"/>
    <property type="molecule type" value="Genomic_DNA"/>
</dbReference>
<sequence>MRCQSYDRGLAAQPPGQPWLRLDCSRDEDSNGCKIGTQYDPAIICASAIEIVQEMLDRVTLSATQHGFDHGAFLARQDVEVSSRQ</sequence>
<name>A0A1D7U4C9_9HYPH</name>
<evidence type="ECO:0000313" key="1">
    <source>
        <dbReference type="EMBL" id="AOO82224.1"/>
    </source>
</evidence>
<evidence type="ECO:0000313" key="2">
    <source>
        <dbReference type="Proteomes" id="UP000094969"/>
    </source>
</evidence>
<protein>
    <submittedName>
        <fullName evidence="1">Uncharacterized protein</fullName>
    </submittedName>
</protein>
<dbReference type="AlphaFoldDB" id="A0A1D7U4C9"/>